<evidence type="ECO:0000313" key="2">
    <source>
        <dbReference type="EMBL" id="QHL91237.1"/>
    </source>
</evidence>
<proteinExistence type="predicted"/>
<name>A0A7Z2NWV8_9SPHN</name>
<feature type="region of interest" description="Disordered" evidence="1">
    <location>
        <begin position="293"/>
        <end position="322"/>
    </location>
</feature>
<dbReference type="NCBIfam" id="NF003818">
    <property type="entry name" value="PRK05409.1"/>
    <property type="match status" value="1"/>
</dbReference>
<dbReference type="Proteomes" id="UP000464468">
    <property type="component" value="Chromosome"/>
</dbReference>
<evidence type="ECO:0000256" key="1">
    <source>
        <dbReference type="SAM" id="MobiDB-lite"/>
    </source>
</evidence>
<evidence type="ECO:0000313" key="3">
    <source>
        <dbReference type="Proteomes" id="UP000464468"/>
    </source>
</evidence>
<accession>A0A7Z2NWV8</accession>
<organism evidence="2 3">
    <name type="scientific">Sphingomonas changnyeongensis</name>
    <dbReference type="NCBI Taxonomy" id="2698679"/>
    <lineage>
        <taxon>Bacteria</taxon>
        <taxon>Pseudomonadati</taxon>
        <taxon>Pseudomonadota</taxon>
        <taxon>Alphaproteobacteria</taxon>
        <taxon>Sphingomonadales</taxon>
        <taxon>Sphingomonadaceae</taxon>
        <taxon>Sphingomonas</taxon>
    </lineage>
</organism>
<keyword evidence="3" id="KW-1185">Reference proteome</keyword>
<dbReference type="Gene3D" id="3.20.20.150">
    <property type="entry name" value="Divalent-metal-dependent TIM barrel enzymes"/>
    <property type="match status" value="1"/>
</dbReference>
<feature type="compositionally biased region" description="Basic residues" evidence="1">
    <location>
        <begin position="311"/>
        <end position="321"/>
    </location>
</feature>
<reference evidence="2 3" key="1">
    <citation type="submission" date="2020-01" db="EMBL/GenBank/DDBJ databases">
        <title>Sphingomonas sp. C33 whole genome sequece.</title>
        <authorList>
            <person name="Park C."/>
        </authorList>
    </citation>
    <scope>NUCLEOTIDE SEQUENCE [LARGE SCALE GENOMIC DNA]</scope>
    <source>
        <strain evidence="2 3">C33</strain>
    </source>
</reference>
<sequence>MDRPGQHPAPLRATPGIGLRLPHLALIARGDVDPLLPDGLWFEVHAENFMVPGGPRRAALIDIAARHPVSLHGVGLALAGTEPAPLPHLRRLARLCDDVGPVLVSDHLAWQRIGRWHVPDFLPFPRTRAALALTAANVDRAQQILGRRLLIENPSHYVAQADLPGDHDMPEHAFLAELADRTGCGLLIDVNNIHVSAHNLGLDAVALVDAVPAEAVAEIHVAGHSADPGGRLLIDSHDCPVASAVFALAERLLARTGPVPLLVERDADLPPLQPCWPRRRRFPRCWRRRAGPGRDTMRPEPVPAATARCPPQRRRPSRRGSRVFCRCPCPDALGDPQYRRAGRQRPRLPFTATMRWWQRRPRFRTIIPCCGR</sequence>
<dbReference type="Pfam" id="PF05114">
    <property type="entry name" value="MbnB_TglH_ChrH"/>
    <property type="match status" value="1"/>
</dbReference>
<dbReference type="PANTHER" id="PTHR42194">
    <property type="entry name" value="UPF0276 PROTEIN HI_1600"/>
    <property type="match status" value="1"/>
</dbReference>
<dbReference type="EMBL" id="CP047895">
    <property type="protein sequence ID" value="QHL91237.1"/>
    <property type="molecule type" value="Genomic_DNA"/>
</dbReference>
<gene>
    <name evidence="2" type="ORF">GVO57_10970</name>
</gene>
<protein>
    <submittedName>
        <fullName evidence="2">DUF692 family protein</fullName>
    </submittedName>
</protein>
<dbReference type="KEGG" id="schy:GVO57_10970"/>
<dbReference type="RefSeq" id="WP_160593167.1">
    <property type="nucleotide sequence ID" value="NZ_CP047895.1"/>
</dbReference>
<dbReference type="InterPro" id="IPR036237">
    <property type="entry name" value="Xyl_isomerase-like_sf"/>
</dbReference>
<dbReference type="InterPro" id="IPR007801">
    <property type="entry name" value="MbnB/TglH/ChrH"/>
</dbReference>
<dbReference type="AlphaFoldDB" id="A0A7Z2NWV8"/>
<dbReference type="SUPFAM" id="SSF51658">
    <property type="entry name" value="Xylose isomerase-like"/>
    <property type="match status" value="1"/>
</dbReference>
<dbReference type="PANTHER" id="PTHR42194:SF1">
    <property type="entry name" value="UPF0276 PROTEIN HI_1600"/>
    <property type="match status" value="1"/>
</dbReference>